<evidence type="ECO:0000313" key="1">
    <source>
        <dbReference type="EMBL" id="CAI9705958.1"/>
    </source>
</evidence>
<accession>A0ACB0EZF1</accession>
<gene>
    <name evidence="1" type="ORF">MRATA1EN3_LOCUS17171</name>
</gene>
<dbReference type="EMBL" id="OX596113">
    <property type="protein sequence ID" value="CAI9705958.1"/>
    <property type="molecule type" value="Genomic_DNA"/>
</dbReference>
<sequence>MPLSLFSCPLIRRFPENTKSSVLLFWWAALSLAPAHPLRQQGRLTALLVPCGEAGWIKGLCCVKRSLSSWGCRSSPSSGGQDLRIIDHLTDSTVTVAGPANGPRPWSQHGCQRCCAENPRWGGGGLRCLGVRSPRSRLTALDLGFSSPSRHPSFIYAQAHR</sequence>
<protein>
    <submittedName>
        <fullName evidence="1">Uncharacterized protein</fullName>
    </submittedName>
</protein>
<evidence type="ECO:0000313" key="2">
    <source>
        <dbReference type="Proteomes" id="UP001162501"/>
    </source>
</evidence>
<organism evidence="1 2">
    <name type="scientific">Rangifer tarandus platyrhynchus</name>
    <name type="common">Svalbard reindeer</name>
    <dbReference type="NCBI Taxonomy" id="3082113"/>
    <lineage>
        <taxon>Eukaryota</taxon>
        <taxon>Metazoa</taxon>
        <taxon>Chordata</taxon>
        <taxon>Craniata</taxon>
        <taxon>Vertebrata</taxon>
        <taxon>Euteleostomi</taxon>
        <taxon>Mammalia</taxon>
        <taxon>Eutheria</taxon>
        <taxon>Laurasiatheria</taxon>
        <taxon>Artiodactyla</taxon>
        <taxon>Ruminantia</taxon>
        <taxon>Pecora</taxon>
        <taxon>Cervidae</taxon>
        <taxon>Odocoileinae</taxon>
        <taxon>Rangifer</taxon>
    </lineage>
</organism>
<reference evidence="1" key="1">
    <citation type="submission" date="2023-05" db="EMBL/GenBank/DDBJ databases">
        <authorList>
            <consortium name="ELIXIR-Norway"/>
        </authorList>
    </citation>
    <scope>NUCLEOTIDE SEQUENCE</scope>
</reference>
<dbReference type="Proteomes" id="UP001162501">
    <property type="component" value="Chromosome 29"/>
</dbReference>
<proteinExistence type="predicted"/>
<name>A0ACB0EZF1_RANTA</name>